<organism evidence="1">
    <name type="scientific">Tetraselmis sp. GSL018</name>
    <dbReference type="NCBI Taxonomy" id="582737"/>
    <lineage>
        <taxon>Eukaryota</taxon>
        <taxon>Viridiplantae</taxon>
        <taxon>Chlorophyta</taxon>
        <taxon>core chlorophytes</taxon>
        <taxon>Chlorodendrophyceae</taxon>
        <taxon>Chlorodendrales</taxon>
        <taxon>Chlorodendraceae</taxon>
        <taxon>Tetraselmis</taxon>
    </lineage>
</organism>
<gene>
    <name evidence="1" type="ORF">TSPGSL018_20615</name>
</gene>
<dbReference type="EMBL" id="GBEZ01009301">
    <property type="protein sequence ID" value="JAC76277.1"/>
    <property type="molecule type" value="Transcribed_RNA"/>
</dbReference>
<name>A0A061RTT1_9CHLO</name>
<protein>
    <submittedName>
        <fullName evidence="1">Uncharacterized protein</fullName>
    </submittedName>
</protein>
<feature type="non-terminal residue" evidence="1">
    <location>
        <position position="1"/>
    </location>
</feature>
<evidence type="ECO:0000313" key="1">
    <source>
        <dbReference type="EMBL" id="JAC76277.1"/>
    </source>
</evidence>
<accession>A0A061RTT1</accession>
<proteinExistence type="predicted"/>
<dbReference type="AlphaFoldDB" id="A0A061RTT1"/>
<reference evidence="1" key="1">
    <citation type="submission" date="2014-05" db="EMBL/GenBank/DDBJ databases">
        <title>The transcriptome of the halophilic microalga Tetraselmis sp. GSL018 isolated from the Great Salt Lake, Utah.</title>
        <authorList>
            <person name="Jinkerson R.E."/>
            <person name="D'Adamo S."/>
            <person name="Posewitz M.C."/>
        </authorList>
    </citation>
    <scope>NUCLEOTIDE SEQUENCE</scope>
    <source>
        <strain evidence="1">GSL018</strain>
    </source>
</reference>
<sequence length="46" mass="4790">TKLTVVAAPPSESYLSTNCGSAVTASTCDAADQKTFKFSSSHSYTE</sequence>